<comment type="caution">
    <text evidence="1">The sequence shown here is derived from an EMBL/GenBank/DDBJ whole genome shotgun (WGS) entry which is preliminary data.</text>
</comment>
<sequence length="180" mass="21452">MQYLLHLRRRQHHPPMARQTERKQKKKKDSVFQAEFLAIKEECIWACKNNNNVKIWSDTPWKRQDIIFATGHGPFPSYFKRFRIKESDCCDWGGVGDPLHYVTSYPFTACFHLTKPTQDLQTIWWNKVIKNKLSRIKTRILVNFLLYNKSLLSPDVGYLLTLGYLETNRLIRLPSRLHFL</sequence>
<accession>A0A4Y2JLK0</accession>
<proteinExistence type="predicted"/>
<keyword evidence="2" id="KW-1185">Reference proteome</keyword>
<evidence type="ECO:0000313" key="2">
    <source>
        <dbReference type="Proteomes" id="UP000499080"/>
    </source>
</evidence>
<dbReference type="Proteomes" id="UP000499080">
    <property type="component" value="Unassembled WGS sequence"/>
</dbReference>
<name>A0A4Y2JLK0_ARAVE</name>
<organism evidence="1 2">
    <name type="scientific">Araneus ventricosus</name>
    <name type="common">Orbweaver spider</name>
    <name type="synonym">Epeira ventricosa</name>
    <dbReference type="NCBI Taxonomy" id="182803"/>
    <lineage>
        <taxon>Eukaryota</taxon>
        <taxon>Metazoa</taxon>
        <taxon>Ecdysozoa</taxon>
        <taxon>Arthropoda</taxon>
        <taxon>Chelicerata</taxon>
        <taxon>Arachnida</taxon>
        <taxon>Araneae</taxon>
        <taxon>Araneomorphae</taxon>
        <taxon>Entelegynae</taxon>
        <taxon>Araneoidea</taxon>
        <taxon>Araneidae</taxon>
        <taxon>Araneus</taxon>
    </lineage>
</organism>
<protein>
    <submittedName>
        <fullName evidence="1">Uncharacterized protein</fullName>
    </submittedName>
</protein>
<reference evidence="1 2" key="1">
    <citation type="journal article" date="2019" name="Sci. Rep.">
        <title>Orb-weaving spider Araneus ventricosus genome elucidates the spidroin gene catalogue.</title>
        <authorList>
            <person name="Kono N."/>
            <person name="Nakamura H."/>
            <person name="Ohtoshi R."/>
            <person name="Moran D.A.P."/>
            <person name="Shinohara A."/>
            <person name="Yoshida Y."/>
            <person name="Fujiwara M."/>
            <person name="Mori M."/>
            <person name="Tomita M."/>
            <person name="Arakawa K."/>
        </authorList>
    </citation>
    <scope>NUCLEOTIDE SEQUENCE [LARGE SCALE GENOMIC DNA]</scope>
</reference>
<gene>
    <name evidence="1" type="ORF">AVEN_174823_1</name>
</gene>
<dbReference type="OrthoDB" id="6627400at2759"/>
<dbReference type="AlphaFoldDB" id="A0A4Y2JLK0"/>
<dbReference type="EMBL" id="BGPR01003590">
    <property type="protein sequence ID" value="GBM90016.1"/>
    <property type="molecule type" value="Genomic_DNA"/>
</dbReference>
<evidence type="ECO:0000313" key="1">
    <source>
        <dbReference type="EMBL" id="GBM90016.1"/>
    </source>
</evidence>